<evidence type="ECO:0000256" key="9">
    <source>
        <dbReference type="ARBA" id="ARBA00022723"/>
    </source>
</evidence>
<dbReference type="Pfam" id="PF21016">
    <property type="entry name" value="RlmN_N"/>
    <property type="match status" value="1"/>
</dbReference>
<keyword evidence="5 12" id="KW-0489">Methyltransferase</keyword>
<evidence type="ECO:0000256" key="2">
    <source>
        <dbReference type="ARBA" id="ARBA00022485"/>
    </source>
</evidence>
<keyword evidence="9 12" id="KW-0479">Metal-binding</keyword>
<dbReference type="EC" id="2.1.1.192" evidence="12"/>
<dbReference type="GO" id="GO:0070040">
    <property type="term" value="F:rRNA (adenine(2503)-C2-)-methyltransferase activity"/>
    <property type="evidence" value="ECO:0007669"/>
    <property type="project" value="UniProtKB-UniRule"/>
</dbReference>
<evidence type="ECO:0000256" key="7">
    <source>
        <dbReference type="ARBA" id="ARBA00022691"/>
    </source>
</evidence>
<comment type="miscellaneous">
    <text evidence="12">Reaction proceeds by a ping-pong mechanism involving intermediate methylation of a conserved cysteine residue.</text>
</comment>
<dbReference type="PROSITE" id="PS51918">
    <property type="entry name" value="RADICAL_SAM"/>
    <property type="match status" value="1"/>
</dbReference>
<gene>
    <name evidence="12 14" type="primary">rlmN</name>
    <name evidence="15" type="ORF">ENP09_03325</name>
    <name evidence="14" type="ORF">ENP73_02775</name>
</gene>
<organism evidence="14">
    <name type="scientific">Thermus islandicus</name>
    <dbReference type="NCBI Taxonomy" id="540988"/>
    <lineage>
        <taxon>Bacteria</taxon>
        <taxon>Thermotogati</taxon>
        <taxon>Deinococcota</taxon>
        <taxon>Deinococci</taxon>
        <taxon>Thermales</taxon>
        <taxon>Thermaceae</taxon>
        <taxon>Thermus</taxon>
    </lineage>
</organism>
<dbReference type="GO" id="GO:0002935">
    <property type="term" value="F:tRNA (adenine(37)-C2)-methyltransferase activity"/>
    <property type="evidence" value="ECO:0007669"/>
    <property type="project" value="UniProtKB-UniRule"/>
</dbReference>
<evidence type="ECO:0000259" key="13">
    <source>
        <dbReference type="PROSITE" id="PS51918"/>
    </source>
</evidence>
<dbReference type="GO" id="GO:0046872">
    <property type="term" value="F:metal ion binding"/>
    <property type="evidence" value="ECO:0007669"/>
    <property type="project" value="UniProtKB-KW"/>
</dbReference>
<evidence type="ECO:0000256" key="12">
    <source>
        <dbReference type="HAMAP-Rule" id="MF_01849"/>
    </source>
</evidence>
<feature type="active site" description="Proton acceptor" evidence="12">
    <location>
        <position position="99"/>
    </location>
</feature>
<evidence type="ECO:0000256" key="5">
    <source>
        <dbReference type="ARBA" id="ARBA00022603"/>
    </source>
</evidence>
<dbReference type="GO" id="GO:0000049">
    <property type="term" value="F:tRNA binding"/>
    <property type="evidence" value="ECO:0007669"/>
    <property type="project" value="UniProtKB-UniRule"/>
</dbReference>
<feature type="binding site" evidence="12">
    <location>
        <begin position="224"/>
        <end position="226"/>
    </location>
    <ligand>
        <name>S-adenosyl-L-methionine</name>
        <dbReference type="ChEBI" id="CHEBI:59789"/>
    </ligand>
</feature>
<dbReference type="InterPro" id="IPR048641">
    <property type="entry name" value="RlmN_N"/>
</dbReference>
<evidence type="ECO:0000313" key="15">
    <source>
        <dbReference type="EMBL" id="HEO41911.1"/>
    </source>
</evidence>
<feature type="binding site" evidence="12">
    <location>
        <position position="123"/>
    </location>
    <ligand>
        <name>[4Fe-4S] cluster</name>
        <dbReference type="ChEBI" id="CHEBI:49883"/>
        <note>4Fe-4S-S-AdoMet</note>
    </ligand>
</feature>
<keyword evidence="4 12" id="KW-0698">rRNA processing</keyword>
<comment type="similarity">
    <text evidence="12">Belongs to the radical SAM superfamily. RlmN family.</text>
</comment>
<feature type="domain" description="Radical SAM core" evidence="13">
    <location>
        <begin position="105"/>
        <end position="332"/>
    </location>
</feature>
<protein>
    <recommendedName>
        <fullName evidence="12">Probable dual-specificity RNA methyltransferase RlmN</fullName>
        <ecNumber evidence="12">2.1.1.192</ecNumber>
    </recommendedName>
    <alternativeName>
        <fullName evidence="12">23S rRNA (adenine(2503)-C(2))-methyltransferase</fullName>
    </alternativeName>
    <alternativeName>
        <fullName evidence="12">23S rRNA m2A2503 methyltransferase</fullName>
    </alternativeName>
    <alternativeName>
        <fullName evidence="12">Ribosomal RNA large subunit methyltransferase N</fullName>
    </alternativeName>
    <alternativeName>
        <fullName evidence="12">tRNA (adenine(37)-C(2))-methyltransferase</fullName>
    </alternativeName>
    <alternativeName>
        <fullName evidence="12">tRNA m2A37 methyltransferase</fullName>
    </alternativeName>
</protein>
<comment type="cofactor">
    <cofactor evidence="12">
        <name>[4Fe-4S] cluster</name>
        <dbReference type="ChEBI" id="CHEBI:49883"/>
    </cofactor>
    <text evidence="12">Binds 1 [4Fe-4S] cluster. The cluster is coordinated with 3 cysteines and an exchangeable S-adenosyl-L-methionine.</text>
</comment>
<keyword evidence="8 12" id="KW-0819">tRNA processing</keyword>
<keyword evidence="10 12" id="KW-0408">Iron</keyword>
<dbReference type="PANTHER" id="PTHR30544:SF5">
    <property type="entry name" value="RADICAL SAM CORE DOMAIN-CONTAINING PROTEIN"/>
    <property type="match status" value="1"/>
</dbReference>
<keyword evidence="12" id="KW-1015">Disulfide bond</keyword>
<dbReference type="Gene3D" id="3.20.20.70">
    <property type="entry name" value="Aldolase class I"/>
    <property type="match status" value="1"/>
</dbReference>
<evidence type="ECO:0000256" key="6">
    <source>
        <dbReference type="ARBA" id="ARBA00022679"/>
    </source>
</evidence>
<dbReference type="GO" id="GO:0005737">
    <property type="term" value="C:cytoplasm"/>
    <property type="evidence" value="ECO:0007669"/>
    <property type="project" value="UniProtKB-SubCell"/>
</dbReference>
<comment type="catalytic activity">
    <reaction evidence="12">
        <text>adenosine(2503) in 23S rRNA + 2 reduced [2Fe-2S]-[ferredoxin] + 2 S-adenosyl-L-methionine = 2-methyladenosine(2503) in 23S rRNA + 5'-deoxyadenosine + L-methionine + 2 oxidized [2Fe-2S]-[ferredoxin] + S-adenosyl-L-homocysteine</text>
        <dbReference type="Rhea" id="RHEA:42916"/>
        <dbReference type="Rhea" id="RHEA-COMP:10000"/>
        <dbReference type="Rhea" id="RHEA-COMP:10001"/>
        <dbReference type="Rhea" id="RHEA-COMP:10152"/>
        <dbReference type="Rhea" id="RHEA-COMP:10282"/>
        <dbReference type="ChEBI" id="CHEBI:17319"/>
        <dbReference type="ChEBI" id="CHEBI:33737"/>
        <dbReference type="ChEBI" id="CHEBI:33738"/>
        <dbReference type="ChEBI" id="CHEBI:57844"/>
        <dbReference type="ChEBI" id="CHEBI:57856"/>
        <dbReference type="ChEBI" id="CHEBI:59789"/>
        <dbReference type="ChEBI" id="CHEBI:74411"/>
        <dbReference type="ChEBI" id="CHEBI:74497"/>
        <dbReference type="EC" id="2.1.1.192"/>
    </reaction>
</comment>
<evidence type="ECO:0000256" key="4">
    <source>
        <dbReference type="ARBA" id="ARBA00022552"/>
    </source>
</evidence>
<feature type="binding site" evidence="12">
    <location>
        <position position="300"/>
    </location>
    <ligand>
        <name>S-adenosyl-L-methionine</name>
        <dbReference type="ChEBI" id="CHEBI:59789"/>
    </ligand>
</feature>
<reference evidence="14" key="1">
    <citation type="journal article" date="2020" name="mSystems">
        <title>Genome- and Community-Level Interaction Insights into Carbon Utilization and Element Cycling Functions of Hydrothermarchaeota in Hydrothermal Sediment.</title>
        <authorList>
            <person name="Zhou Z."/>
            <person name="Liu Y."/>
            <person name="Xu W."/>
            <person name="Pan J."/>
            <person name="Luo Z.H."/>
            <person name="Li M."/>
        </authorList>
    </citation>
    <scope>NUCLEOTIDE SEQUENCE [LARGE SCALE GENOMIC DNA]</scope>
    <source>
        <strain evidence="15">SpSt-189</strain>
        <strain evidence="14">SpSt-246</strain>
    </source>
</reference>
<proteinExistence type="inferred from homology"/>
<evidence type="ECO:0000313" key="14">
    <source>
        <dbReference type="EMBL" id="HEH81931.1"/>
    </source>
</evidence>
<dbReference type="PIRSF" id="PIRSF006004">
    <property type="entry name" value="CHP00048"/>
    <property type="match status" value="1"/>
</dbReference>
<accession>A0A7C2GEY5</accession>
<dbReference type="InterPro" id="IPR004383">
    <property type="entry name" value="rRNA_lsu_MTrfase_RlmN/Cfr"/>
</dbReference>
<dbReference type="InterPro" id="IPR007197">
    <property type="entry name" value="rSAM"/>
</dbReference>
<evidence type="ECO:0000256" key="1">
    <source>
        <dbReference type="ARBA" id="ARBA00004496"/>
    </source>
</evidence>
<dbReference type="AlphaFoldDB" id="A0A7C2GEY5"/>
<dbReference type="InterPro" id="IPR027492">
    <property type="entry name" value="RNA_MTrfase_RlmN"/>
</dbReference>
<dbReference type="HAMAP" id="MF_01849">
    <property type="entry name" value="RNA_methyltr_RlmN"/>
    <property type="match status" value="1"/>
</dbReference>
<keyword evidence="6 12" id="KW-0808">Transferase</keyword>
<comment type="subcellular location">
    <subcellularLocation>
        <location evidence="1 12">Cytoplasm</location>
    </subcellularLocation>
</comment>
<feature type="binding site" evidence="12">
    <location>
        <position position="126"/>
    </location>
    <ligand>
        <name>[4Fe-4S] cluster</name>
        <dbReference type="ChEBI" id="CHEBI:49883"/>
        <note>4Fe-4S-S-AdoMet</note>
    </ligand>
</feature>
<dbReference type="GO" id="GO:0019843">
    <property type="term" value="F:rRNA binding"/>
    <property type="evidence" value="ECO:0007669"/>
    <property type="project" value="UniProtKB-UniRule"/>
</dbReference>
<dbReference type="SFLD" id="SFLDS00029">
    <property type="entry name" value="Radical_SAM"/>
    <property type="match status" value="1"/>
</dbReference>
<dbReference type="EMBL" id="DSKL01000118">
    <property type="protein sequence ID" value="HEH81931.1"/>
    <property type="molecule type" value="Genomic_DNA"/>
</dbReference>
<feature type="binding site" evidence="12">
    <location>
        <position position="119"/>
    </location>
    <ligand>
        <name>[4Fe-4S] cluster</name>
        <dbReference type="ChEBI" id="CHEBI:49883"/>
        <note>4Fe-4S-S-AdoMet</note>
    </ligand>
</feature>
<keyword evidence="7 12" id="KW-0949">S-adenosyl-L-methionine</keyword>
<dbReference type="InterPro" id="IPR058240">
    <property type="entry name" value="rSAM_sf"/>
</dbReference>
<evidence type="ECO:0000256" key="10">
    <source>
        <dbReference type="ARBA" id="ARBA00023004"/>
    </source>
</evidence>
<comment type="caution">
    <text evidence="14">The sequence shown here is derived from an EMBL/GenBank/DDBJ whole genome shotgun (WGS) entry which is preliminary data.</text>
</comment>
<dbReference type="CDD" id="cd01335">
    <property type="entry name" value="Radical_SAM"/>
    <property type="match status" value="1"/>
</dbReference>
<dbReference type="GO" id="GO:0070475">
    <property type="term" value="P:rRNA base methylation"/>
    <property type="evidence" value="ECO:0007669"/>
    <property type="project" value="UniProtKB-UniRule"/>
</dbReference>
<dbReference type="EMBL" id="DSHZ01000170">
    <property type="protein sequence ID" value="HEO41911.1"/>
    <property type="molecule type" value="Genomic_DNA"/>
</dbReference>
<feature type="active site" description="S-methylcysteine intermediate" evidence="12">
    <location>
        <position position="343"/>
    </location>
</feature>
<evidence type="ECO:0000256" key="3">
    <source>
        <dbReference type="ARBA" id="ARBA00022490"/>
    </source>
</evidence>
<feature type="binding site" evidence="12">
    <location>
        <position position="201"/>
    </location>
    <ligand>
        <name>S-adenosyl-L-methionine</name>
        <dbReference type="ChEBI" id="CHEBI:59789"/>
    </ligand>
</feature>
<dbReference type="NCBIfam" id="TIGR00048">
    <property type="entry name" value="rRNA_mod_RlmN"/>
    <property type="match status" value="1"/>
</dbReference>
<keyword evidence="3 12" id="KW-0963">Cytoplasm</keyword>
<dbReference type="SFLD" id="SFLDF00275">
    <property type="entry name" value="adenosine_C2_methyltransferase"/>
    <property type="match status" value="1"/>
</dbReference>
<dbReference type="Gene3D" id="1.10.150.530">
    <property type="match status" value="1"/>
</dbReference>
<keyword evidence="2 12" id="KW-0004">4Fe-4S</keyword>
<dbReference type="GO" id="GO:0051539">
    <property type="term" value="F:4 iron, 4 sulfur cluster binding"/>
    <property type="evidence" value="ECO:0007669"/>
    <property type="project" value="UniProtKB-UniRule"/>
</dbReference>
<dbReference type="InterPro" id="IPR013785">
    <property type="entry name" value="Aldolase_TIM"/>
</dbReference>
<dbReference type="PANTHER" id="PTHR30544">
    <property type="entry name" value="23S RRNA METHYLTRANSFERASE"/>
    <property type="match status" value="1"/>
</dbReference>
<dbReference type="SFLD" id="SFLDG01062">
    <property type="entry name" value="methyltransferase_(Class_A)"/>
    <property type="match status" value="1"/>
</dbReference>
<evidence type="ECO:0000256" key="11">
    <source>
        <dbReference type="ARBA" id="ARBA00023014"/>
    </source>
</evidence>
<feature type="binding site" evidence="12">
    <location>
        <begin position="169"/>
        <end position="170"/>
    </location>
    <ligand>
        <name>S-adenosyl-L-methionine</name>
        <dbReference type="ChEBI" id="CHEBI:59789"/>
    </ligand>
</feature>
<keyword evidence="11 12" id="KW-0411">Iron-sulfur</keyword>
<dbReference type="SUPFAM" id="SSF102114">
    <property type="entry name" value="Radical SAM enzymes"/>
    <property type="match status" value="1"/>
</dbReference>
<name>A0A7C2GEY5_9DEIN</name>
<dbReference type="InterPro" id="IPR040072">
    <property type="entry name" value="Methyltransferase_A"/>
</dbReference>
<dbReference type="Pfam" id="PF04055">
    <property type="entry name" value="Radical_SAM"/>
    <property type="match status" value="1"/>
</dbReference>
<comment type="function">
    <text evidence="12">Specifically methylates position 2 of adenine 2503 in 23S rRNA and position 2 of adenine 37 in tRNAs.</text>
</comment>
<dbReference type="FunFam" id="3.20.20.70:FF:000014">
    <property type="entry name" value="Probable dual-specificity RNA methyltransferase RlmN"/>
    <property type="match status" value="1"/>
</dbReference>
<dbReference type="GO" id="GO:0030488">
    <property type="term" value="P:tRNA methylation"/>
    <property type="evidence" value="ECO:0007669"/>
    <property type="project" value="UniProtKB-UniRule"/>
</dbReference>
<comment type="catalytic activity">
    <reaction evidence="12">
        <text>adenosine(37) in tRNA + 2 reduced [2Fe-2S]-[ferredoxin] + 2 S-adenosyl-L-methionine = 2-methyladenosine(37) in tRNA + 5'-deoxyadenosine + L-methionine + 2 oxidized [2Fe-2S]-[ferredoxin] + S-adenosyl-L-homocysteine</text>
        <dbReference type="Rhea" id="RHEA:43332"/>
        <dbReference type="Rhea" id="RHEA-COMP:10000"/>
        <dbReference type="Rhea" id="RHEA-COMP:10001"/>
        <dbReference type="Rhea" id="RHEA-COMP:10162"/>
        <dbReference type="Rhea" id="RHEA-COMP:10485"/>
        <dbReference type="ChEBI" id="CHEBI:17319"/>
        <dbReference type="ChEBI" id="CHEBI:33737"/>
        <dbReference type="ChEBI" id="CHEBI:33738"/>
        <dbReference type="ChEBI" id="CHEBI:57844"/>
        <dbReference type="ChEBI" id="CHEBI:57856"/>
        <dbReference type="ChEBI" id="CHEBI:59789"/>
        <dbReference type="ChEBI" id="CHEBI:74411"/>
        <dbReference type="ChEBI" id="CHEBI:74497"/>
        <dbReference type="EC" id="2.1.1.192"/>
    </reaction>
</comment>
<evidence type="ECO:0000256" key="8">
    <source>
        <dbReference type="ARBA" id="ARBA00022694"/>
    </source>
</evidence>
<comment type="caution">
    <text evidence="12">Lacks conserved residue(s) required for the propagation of feature annotation.</text>
</comment>
<sequence length="363" mass="40044">MSGRLCARGGHLRGGSVKPILELFPEEFPGEGYRKAQIAHWVFARGVMDFAEMTDLPKALREALAREWRLSEFQLVEAYPSKDGSVKYLFTLLDGKKTEAVYMPYENRKTVCLSTMVGCPAGCAFCATGAMGFGRNLTAAEILSQLLAIAHHQGLSPREIRNVVLMGMGEPLLNLKNVLRAVRVMLHPKGLALSPRRITLSTVGIPKGIYRLAEEDLGVRLALSLHAPDDETRKRILPTAHRYPIAEILEAVRHYYARTKRRVTLEYTLLKGVNDHPWQARLLAKLLKGLSAHVNLIPFNPWEGAPVEGTPRAGILAFAGELKRLGVPTSIRWSRGQDVGAACGQLALRRPLPLTPPLEGAGR</sequence>